<reference evidence="12 13" key="2">
    <citation type="submission" date="2009-03" db="EMBL/GenBank/DDBJ databases">
        <title>Draft genome sequence of Roseburia inulinivorans (DSM 16841).</title>
        <authorList>
            <person name="Sudarsanam P."/>
            <person name="Ley R."/>
            <person name="Guruge J."/>
            <person name="Turnbaugh P.J."/>
            <person name="Mahowald M."/>
            <person name="Liep D."/>
            <person name="Gordon J."/>
        </authorList>
    </citation>
    <scope>NUCLEOTIDE SEQUENCE [LARGE SCALE GENOMIC DNA]</scope>
    <source>
        <strain evidence="12 13">DSM 16841</strain>
    </source>
</reference>
<evidence type="ECO:0000256" key="5">
    <source>
        <dbReference type="ARBA" id="ARBA00023125"/>
    </source>
</evidence>
<dbReference type="Gene3D" id="6.10.250.690">
    <property type="match status" value="1"/>
</dbReference>
<proteinExistence type="predicted"/>
<evidence type="ECO:0000256" key="8">
    <source>
        <dbReference type="PROSITE-ProRule" id="PRU00169"/>
    </source>
</evidence>
<dbReference type="Pfam" id="PF00486">
    <property type="entry name" value="Trans_reg_C"/>
    <property type="match status" value="1"/>
</dbReference>
<evidence type="ECO:0000256" key="4">
    <source>
        <dbReference type="ARBA" id="ARBA00023015"/>
    </source>
</evidence>
<evidence type="ECO:0000256" key="9">
    <source>
        <dbReference type="PROSITE-ProRule" id="PRU01091"/>
    </source>
</evidence>
<dbReference type="Proteomes" id="UP000003561">
    <property type="component" value="Unassembled WGS sequence"/>
</dbReference>
<dbReference type="InterPro" id="IPR039420">
    <property type="entry name" value="WalR-like"/>
</dbReference>
<evidence type="ECO:0000256" key="3">
    <source>
        <dbReference type="ARBA" id="ARBA00023012"/>
    </source>
</evidence>
<dbReference type="Gene3D" id="3.40.50.2300">
    <property type="match status" value="1"/>
</dbReference>
<dbReference type="PANTHER" id="PTHR48111:SF1">
    <property type="entry name" value="TWO-COMPONENT RESPONSE REGULATOR ORR33"/>
    <property type="match status" value="1"/>
</dbReference>
<evidence type="ECO:0000256" key="7">
    <source>
        <dbReference type="ARBA" id="ARBA00024867"/>
    </source>
</evidence>
<keyword evidence="3" id="KW-0902">Two-component regulatory system</keyword>
<dbReference type="GO" id="GO:0000976">
    <property type="term" value="F:transcription cis-regulatory region binding"/>
    <property type="evidence" value="ECO:0007669"/>
    <property type="project" value="TreeGrafter"/>
</dbReference>
<feature type="DNA-binding region" description="OmpR/PhoB-type" evidence="9">
    <location>
        <begin position="156"/>
        <end position="251"/>
    </location>
</feature>
<keyword evidence="2 8" id="KW-0597">Phosphoprotein</keyword>
<dbReference type="GO" id="GO:0000156">
    <property type="term" value="F:phosphorelay response regulator activity"/>
    <property type="evidence" value="ECO:0007669"/>
    <property type="project" value="TreeGrafter"/>
</dbReference>
<dbReference type="InterPro" id="IPR001867">
    <property type="entry name" value="OmpR/PhoB-type_DNA-bd"/>
</dbReference>
<keyword evidence="4" id="KW-0805">Transcription regulation</keyword>
<name>C0G053_9FIRM</name>
<dbReference type="eggNOG" id="COG0745">
    <property type="taxonomic scope" value="Bacteria"/>
</dbReference>
<dbReference type="EMBL" id="ACFY01000170">
    <property type="protein sequence ID" value="EEG91923.1"/>
    <property type="molecule type" value="Genomic_DNA"/>
</dbReference>
<keyword evidence="6" id="KW-0804">Transcription</keyword>
<feature type="domain" description="Response regulatory" evidence="10">
    <location>
        <begin position="31"/>
        <end position="147"/>
    </location>
</feature>
<dbReference type="SUPFAM" id="SSF46894">
    <property type="entry name" value="C-terminal effector domain of the bipartite response regulators"/>
    <property type="match status" value="1"/>
</dbReference>
<evidence type="ECO:0000256" key="6">
    <source>
        <dbReference type="ARBA" id="ARBA00023163"/>
    </source>
</evidence>
<dbReference type="PROSITE" id="PS50110">
    <property type="entry name" value="RESPONSE_REGULATORY"/>
    <property type="match status" value="1"/>
</dbReference>
<keyword evidence="5 9" id="KW-0238">DNA-binding</keyword>
<feature type="modified residue" description="4-aspartylphosphate" evidence="8">
    <location>
        <position position="80"/>
    </location>
</feature>
<comment type="function">
    <text evidence="7">May play the central regulatory role in sporulation. It may be an element of the effector pathway responsible for the activation of sporulation genes in response to nutritional stress. Spo0A may act in concert with spo0H (a sigma factor) to control the expression of some genes that are critical to the sporulation process.</text>
</comment>
<dbReference type="GO" id="GO:0006355">
    <property type="term" value="P:regulation of DNA-templated transcription"/>
    <property type="evidence" value="ECO:0007669"/>
    <property type="project" value="InterPro"/>
</dbReference>
<evidence type="ECO:0000313" key="13">
    <source>
        <dbReference type="Proteomes" id="UP000003561"/>
    </source>
</evidence>
<organism evidence="12 13">
    <name type="scientific">Roseburia inulinivorans DSM 16841</name>
    <dbReference type="NCBI Taxonomy" id="622312"/>
    <lineage>
        <taxon>Bacteria</taxon>
        <taxon>Bacillati</taxon>
        <taxon>Bacillota</taxon>
        <taxon>Clostridia</taxon>
        <taxon>Lachnospirales</taxon>
        <taxon>Lachnospiraceae</taxon>
        <taxon>Roseburia</taxon>
    </lineage>
</organism>
<dbReference type="SUPFAM" id="SSF52172">
    <property type="entry name" value="CheY-like"/>
    <property type="match status" value="1"/>
</dbReference>
<evidence type="ECO:0000256" key="2">
    <source>
        <dbReference type="ARBA" id="ARBA00022553"/>
    </source>
</evidence>
<accession>C0G053</accession>
<comment type="caution">
    <text evidence="12">The sequence shown here is derived from an EMBL/GenBank/DDBJ whole genome shotgun (WGS) entry which is preliminary data.</text>
</comment>
<dbReference type="SMART" id="SM00448">
    <property type="entry name" value="REC"/>
    <property type="match status" value="1"/>
</dbReference>
<dbReference type="PROSITE" id="PS51755">
    <property type="entry name" value="OMPR_PHOB"/>
    <property type="match status" value="1"/>
</dbReference>
<evidence type="ECO:0000256" key="1">
    <source>
        <dbReference type="ARBA" id="ARBA00018672"/>
    </source>
</evidence>
<feature type="domain" description="OmpR/PhoB-type" evidence="11">
    <location>
        <begin position="156"/>
        <end position="251"/>
    </location>
</feature>
<dbReference type="AlphaFoldDB" id="C0G053"/>
<evidence type="ECO:0000259" key="11">
    <source>
        <dbReference type="PROSITE" id="PS51755"/>
    </source>
</evidence>
<protein>
    <recommendedName>
        <fullName evidence="1">Stage 0 sporulation protein A homolog</fullName>
    </recommendedName>
</protein>
<dbReference type="PANTHER" id="PTHR48111">
    <property type="entry name" value="REGULATOR OF RPOS"/>
    <property type="match status" value="1"/>
</dbReference>
<evidence type="ECO:0000313" key="12">
    <source>
        <dbReference type="EMBL" id="EEG91923.1"/>
    </source>
</evidence>
<dbReference type="InterPro" id="IPR016032">
    <property type="entry name" value="Sig_transdc_resp-reg_C-effctor"/>
</dbReference>
<dbReference type="InterPro" id="IPR036388">
    <property type="entry name" value="WH-like_DNA-bd_sf"/>
</dbReference>
<dbReference type="Gene3D" id="1.10.10.10">
    <property type="entry name" value="Winged helix-like DNA-binding domain superfamily/Winged helix DNA-binding domain"/>
    <property type="match status" value="1"/>
</dbReference>
<dbReference type="Pfam" id="PF00072">
    <property type="entry name" value="Response_reg"/>
    <property type="match status" value="1"/>
</dbReference>
<evidence type="ECO:0000259" key="10">
    <source>
        <dbReference type="PROSITE" id="PS50110"/>
    </source>
</evidence>
<dbReference type="GO" id="GO:0005829">
    <property type="term" value="C:cytosol"/>
    <property type="evidence" value="ECO:0007669"/>
    <property type="project" value="TreeGrafter"/>
</dbReference>
<dbReference type="InterPro" id="IPR001789">
    <property type="entry name" value="Sig_transdc_resp-reg_receiver"/>
</dbReference>
<dbReference type="CDD" id="cd00383">
    <property type="entry name" value="trans_reg_C"/>
    <property type="match status" value="1"/>
</dbReference>
<gene>
    <name evidence="12" type="ORF">ROSEINA2194_04402</name>
</gene>
<sequence>MNPGKTYGKNKAGCIIIYLQSEQWEETAMATIYIVEDDVNIREIERYALKNSGYQVEEFECGADLFKRLESKVPALILLDIMLPNEDGLDILTKIRTDKNTAKVPIIMVTAKTSELDKVKGLDLGADDYISKPFGVMELISRVKALLRRTTNAQEESQIAYENILVDNDKHAVYVDGKLCELTYKEFELLKYLVINKGIVLSRDKIMNQVWGFDYEGESRTVDMHIKTLRQKLGEAGSHIKTVRNVGYMVE</sequence>
<dbReference type="GO" id="GO:0032993">
    <property type="term" value="C:protein-DNA complex"/>
    <property type="evidence" value="ECO:0007669"/>
    <property type="project" value="TreeGrafter"/>
</dbReference>
<dbReference type="InterPro" id="IPR011006">
    <property type="entry name" value="CheY-like_superfamily"/>
</dbReference>
<dbReference type="SMART" id="SM00862">
    <property type="entry name" value="Trans_reg_C"/>
    <property type="match status" value="1"/>
</dbReference>
<reference evidence="12 13" key="1">
    <citation type="submission" date="2009-02" db="EMBL/GenBank/DDBJ databases">
        <authorList>
            <person name="Fulton L."/>
            <person name="Clifton S."/>
            <person name="Fulton B."/>
            <person name="Xu J."/>
            <person name="Minx P."/>
            <person name="Pepin K.H."/>
            <person name="Johnson M."/>
            <person name="Bhonagiri V."/>
            <person name="Nash W.E."/>
            <person name="Mardis E.R."/>
            <person name="Wilson R.K."/>
        </authorList>
    </citation>
    <scope>NUCLEOTIDE SEQUENCE [LARGE SCALE GENOMIC DNA]</scope>
    <source>
        <strain evidence="12 13">DSM 16841</strain>
    </source>
</reference>